<comment type="subcellular location">
    <subcellularLocation>
        <location evidence="1 9">Nucleus</location>
        <location evidence="1 9">Nuclear pore complex</location>
    </subcellularLocation>
</comment>
<dbReference type="AlphaFoldDB" id="A0A1Y1VHD5"/>
<name>A0A1Y1VHD5_9FUNG</name>
<dbReference type="GO" id="GO:0017056">
    <property type="term" value="F:structural constituent of nuclear pore"/>
    <property type="evidence" value="ECO:0007669"/>
    <property type="project" value="TreeGrafter"/>
</dbReference>
<comment type="similarity">
    <text evidence="2 9">Belongs to the nucleoporin Nup85 family.</text>
</comment>
<evidence type="ECO:0000256" key="4">
    <source>
        <dbReference type="ARBA" id="ARBA00022816"/>
    </source>
</evidence>
<dbReference type="PANTHER" id="PTHR13373:SF21">
    <property type="entry name" value="NUCLEAR PORE COMPLEX PROTEIN NUP85"/>
    <property type="match status" value="1"/>
</dbReference>
<evidence type="ECO:0000256" key="7">
    <source>
        <dbReference type="ARBA" id="ARBA00023132"/>
    </source>
</evidence>
<evidence type="ECO:0000256" key="6">
    <source>
        <dbReference type="ARBA" id="ARBA00023010"/>
    </source>
</evidence>
<dbReference type="GO" id="GO:0006406">
    <property type="term" value="P:mRNA export from nucleus"/>
    <property type="evidence" value="ECO:0007669"/>
    <property type="project" value="TreeGrafter"/>
</dbReference>
<dbReference type="OrthoDB" id="17644at2759"/>
<evidence type="ECO:0000256" key="8">
    <source>
        <dbReference type="ARBA" id="ARBA00023242"/>
    </source>
</evidence>
<comment type="function">
    <text evidence="9">Functions as a component of the nuclear pore complex (NPC).</text>
</comment>
<keyword evidence="7 9" id="KW-0906">Nuclear pore complex</keyword>
<evidence type="ECO:0000256" key="5">
    <source>
        <dbReference type="ARBA" id="ARBA00022927"/>
    </source>
</evidence>
<dbReference type="EMBL" id="MCFH01000008">
    <property type="protein sequence ID" value="ORX56070.1"/>
    <property type="molecule type" value="Genomic_DNA"/>
</dbReference>
<keyword evidence="6 9" id="KW-0811">Translocation</keyword>
<dbReference type="GO" id="GO:0006606">
    <property type="term" value="P:protein import into nucleus"/>
    <property type="evidence" value="ECO:0007669"/>
    <property type="project" value="TreeGrafter"/>
</dbReference>
<organism evidence="10 11">
    <name type="scientific">Piromyces finnis</name>
    <dbReference type="NCBI Taxonomy" id="1754191"/>
    <lineage>
        <taxon>Eukaryota</taxon>
        <taxon>Fungi</taxon>
        <taxon>Fungi incertae sedis</taxon>
        <taxon>Chytridiomycota</taxon>
        <taxon>Chytridiomycota incertae sedis</taxon>
        <taxon>Neocallimastigomycetes</taxon>
        <taxon>Neocallimastigales</taxon>
        <taxon>Neocallimastigaceae</taxon>
        <taxon>Piromyces</taxon>
    </lineage>
</organism>
<dbReference type="Pfam" id="PF07575">
    <property type="entry name" value="Nucleopor_Nup85"/>
    <property type="match status" value="1"/>
</dbReference>
<keyword evidence="3 9" id="KW-0813">Transport</keyword>
<evidence type="ECO:0000256" key="3">
    <source>
        <dbReference type="ARBA" id="ARBA00022448"/>
    </source>
</evidence>
<comment type="subunit">
    <text evidence="9">Component of the nuclear pore complex (NPC).</text>
</comment>
<evidence type="ECO:0000256" key="9">
    <source>
        <dbReference type="RuleBase" id="RU365073"/>
    </source>
</evidence>
<keyword evidence="5 9" id="KW-0653">Protein transport</keyword>
<protein>
    <recommendedName>
        <fullName evidence="9">Nuclear pore complex protein Nup85</fullName>
    </recommendedName>
</protein>
<reference evidence="10 11" key="1">
    <citation type="submission" date="2016-08" db="EMBL/GenBank/DDBJ databases">
        <title>Genomes of anaerobic fungi encode conserved fungal cellulosomes for biomass hydrolysis.</title>
        <authorList>
            <consortium name="DOE Joint Genome Institute"/>
            <person name="Haitjema C.H."/>
            <person name="Gilmore S.P."/>
            <person name="Henske J.K."/>
            <person name="Solomon K.V."/>
            <person name="De Groot R."/>
            <person name="Kuo A."/>
            <person name="Mondo S.J."/>
            <person name="Salamov A.A."/>
            <person name="Labutti K."/>
            <person name="Zhao Z."/>
            <person name="Chiniquy J."/>
            <person name="Barry K."/>
            <person name="Brewer H.M."/>
            <person name="Purvine S.O."/>
            <person name="Wright A.T."/>
            <person name="Boxma B."/>
            <person name="Van Alen T."/>
            <person name="Hackstein J.H."/>
            <person name="Baker S.E."/>
            <person name="Grigoriev I.V."/>
            <person name="O'Malley M.A."/>
        </authorList>
    </citation>
    <scope>NUCLEOTIDE SEQUENCE [LARGE SCALE GENOMIC DNA]</scope>
    <source>
        <strain evidence="11">finn</strain>
    </source>
</reference>
<dbReference type="STRING" id="1754191.A0A1Y1VHD5"/>
<evidence type="ECO:0000313" key="10">
    <source>
        <dbReference type="EMBL" id="ORX56070.1"/>
    </source>
</evidence>
<keyword evidence="9" id="KW-0472">Membrane</keyword>
<reference evidence="10 11" key="2">
    <citation type="submission" date="2016-08" db="EMBL/GenBank/DDBJ databases">
        <title>Pervasive Adenine N6-methylation of Active Genes in Fungi.</title>
        <authorList>
            <consortium name="DOE Joint Genome Institute"/>
            <person name="Mondo S.J."/>
            <person name="Dannebaum R.O."/>
            <person name="Kuo R.C."/>
            <person name="Labutti K."/>
            <person name="Haridas S."/>
            <person name="Kuo A."/>
            <person name="Salamov A."/>
            <person name="Ahrendt S.R."/>
            <person name="Lipzen A."/>
            <person name="Sullivan W."/>
            <person name="Andreopoulos W.B."/>
            <person name="Clum A."/>
            <person name="Lindquist E."/>
            <person name="Daum C."/>
            <person name="Ramamoorthy G.K."/>
            <person name="Gryganskyi A."/>
            <person name="Culley D."/>
            <person name="Magnuson J.K."/>
            <person name="James T.Y."/>
            <person name="O'Malley M.A."/>
            <person name="Stajich J.E."/>
            <person name="Spatafora J.W."/>
            <person name="Visel A."/>
            <person name="Grigoriev I.V."/>
        </authorList>
    </citation>
    <scope>NUCLEOTIDE SEQUENCE [LARGE SCALE GENOMIC DNA]</scope>
    <source>
        <strain evidence="11">finn</strain>
    </source>
</reference>
<evidence type="ECO:0000256" key="2">
    <source>
        <dbReference type="ARBA" id="ARBA00005573"/>
    </source>
</evidence>
<dbReference type="GO" id="GO:0045893">
    <property type="term" value="P:positive regulation of DNA-templated transcription"/>
    <property type="evidence" value="ECO:0007669"/>
    <property type="project" value="TreeGrafter"/>
</dbReference>
<evidence type="ECO:0000313" key="11">
    <source>
        <dbReference type="Proteomes" id="UP000193719"/>
    </source>
</evidence>
<dbReference type="GO" id="GO:0031080">
    <property type="term" value="C:nuclear pore outer ring"/>
    <property type="evidence" value="ECO:0007669"/>
    <property type="project" value="TreeGrafter"/>
</dbReference>
<dbReference type="PANTHER" id="PTHR13373">
    <property type="entry name" value="FROUNT PROTEIN-RELATED"/>
    <property type="match status" value="1"/>
</dbReference>
<keyword evidence="4 9" id="KW-0509">mRNA transport</keyword>
<comment type="caution">
    <text evidence="10">The sequence shown here is derived from an EMBL/GenBank/DDBJ whole genome shotgun (WGS) entry which is preliminary data.</text>
</comment>
<keyword evidence="11" id="KW-1185">Reference proteome</keyword>
<sequence>MNSYNLGFNVNNQQLTNNNQIILGRFNPSNQSGVFTIGAKDASDIDNVEKVKNKLSNCFWKQIPESRRSFIASTFEIFMDLHNNKTLTENEIINDKINILNKYSKEYREKIEIEKNNSLNDEKEREMYNEIYSIFHLYEVLYLSENDNNNISELLARWLTDNFYNITANEDKIFKLNKPLNNEEDWKLLLKCILNINKYRIKALNLLQKYCFNNSLYNNKNSVFEKLIEIINSMPLVTDFSKYDEYKKTWIRWQSKVKIIFKESNYMVPSNVSFDFDIENYCHKIFGILSGNMESIISSCDSWKQIIVSLIYFHQPETKVSDIKTLFVHCKDTTNGTLLDSILSSLFKEDLNNCVTFCSKYDFWWLVTHISDLISYHYKFEGLKDYNCDLASWFKINYADSLGLQNDNWEIALGYVSTCPDDIKESLKTELINHIPLNSEDKVKKLILNCKKYNLKNVIIDIHKTLGMKEYKKGNYGEAIKHYMEIDDSYRISLICNELISQYIENGDLSQLHFIESLNQNSLYNSKINFLARYKQFQELYREKQYKKAGSLLIQLLTSEIAPKNFWYIILIDAVPLLENKQIIFNSSETYELMRCLEEITTSHRKNEYLATLNKKVKSEEELENLINVIRIALVRNLARTSALLI</sequence>
<dbReference type="InterPro" id="IPR011502">
    <property type="entry name" value="Nucleoporin_Nup85"/>
</dbReference>
<accession>A0A1Y1VHD5</accession>
<keyword evidence="8 9" id="KW-0539">Nucleus</keyword>
<dbReference type="GO" id="GO:0031965">
    <property type="term" value="C:nuclear membrane"/>
    <property type="evidence" value="ECO:0007669"/>
    <property type="project" value="UniProtKB-UniRule"/>
</dbReference>
<proteinExistence type="inferred from homology"/>
<evidence type="ECO:0000256" key="1">
    <source>
        <dbReference type="ARBA" id="ARBA00004567"/>
    </source>
</evidence>
<dbReference type="Proteomes" id="UP000193719">
    <property type="component" value="Unassembled WGS sequence"/>
</dbReference>
<gene>
    <name evidence="10" type="ORF">BCR36DRAFT_581216</name>
</gene>